<gene>
    <name evidence="7" type="ORF">QCO44_02605</name>
</gene>
<feature type="transmembrane region" description="Helical" evidence="5">
    <location>
        <begin position="123"/>
        <end position="144"/>
    </location>
</feature>
<dbReference type="SMART" id="SM00670">
    <property type="entry name" value="PINc"/>
    <property type="match status" value="1"/>
</dbReference>
<keyword evidence="2" id="KW-0540">Nuclease</keyword>
<dbReference type="Pfam" id="PF01850">
    <property type="entry name" value="PIN"/>
    <property type="match status" value="1"/>
</dbReference>
<dbReference type="InterPro" id="IPR029060">
    <property type="entry name" value="PIN-like_dom_sf"/>
</dbReference>
<keyword evidence="5" id="KW-0472">Membrane</keyword>
<evidence type="ECO:0000256" key="4">
    <source>
        <dbReference type="ARBA" id="ARBA00022842"/>
    </source>
</evidence>
<evidence type="ECO:0000313" key="8">
    <source>
        <dbReference type="Proteomes" id="UP001559623"/>
    </source>
</evidence>
<evidence type="ECO:0000256" key="1">
    <source>
        <dbReference type="ARBA" id="ARBA00001946"/>
    </source>
</evidence>
<comment type="cofactor">
    <cofactor evidence="1">
        <name>Mg(2+)</name>
        <dbReference type="ChEBI" id="CHEBI:18420"/>
    </cofactor>
</comment>
<name>A0ABV3X4T1_9FIRM</name>
<feature type="transmembrane region" description="Helical" evidence="5">
    <location>
        <begin position="12"/>
        <end position="33"/>
    </location>
</feature>
<keyword evidence="4" id="KW-0460">Magnesium</keyword>
<dbReference type="InterPro" id="IPR002716">
    <property type="entry name" value="PIN_dom"/>
</dbReference>
<dbReference type="CDD" id="cd09877">
    <property type="entry name" value="PIN_YacL-like"/>
    <property type="match status" value="1"/>
</dbReference>
<evidence type="ECO:0000256" key="5">
    <source>
        <dbReference type="SAM" id="Phobius"/>
    </source>
</evidence>
<dbReference type="InterPro" id="IPR002792">
    <property type="entry name" value="TRAM_dom"/>
</dbReference>
<keyword evidence="8" id="KW-1185">Reference proteome</keyword>
<evidence type="ECO:0000256" key="2">
    <source>
        <dbReference type="ARBA" id="ARBA00022722"/>
    </source>
</evidence>
<feature type="transmembrane region" description="Helical" evidence="5">
    <location>
        <begin position="96"/>
        <end position="117"/>
    </location>
</feature>
<dbReference type="PANTHER" id="PTHR11603:SF147">
    <property type="entry name" value="MEMBRANE PROTEIN"/>
    <property type="match status" value="1"/>
</dbReference>
<sequence length="389" mass="42364">MLEKVLRFFITLLFAIAGGALMQLASPLLTLFISTEILKMDLGVFRLTLASLVCILIGAVLGGGIGFVTTPFFAATLKRFTFWVETQLNKMPIHDVVAGASGLAIGLIIANLLGAAFSKIPLVGAYFPVVFSIVFGYLGIHITIKKRKEIGGLFDFIPNFMRELNKSREARAQAKAKEASGPLQEPGKNPPAKLYKLLDTSVIIDGRIADICETGFIDGVILIPEFVLEELQHIADSSDALKRVRGRRGLDILQRIRTGSKMEVEITGQDFEDIAEVDSKLVRLAQVVDGKLITNDFNLNKVAELRGVPVLNINELSNAVKPVVIPGESMRVSVVKEGKEAGQGVAYLDDGTMIVIENGRRHINNTIEVEVTSALQTAAGRMIFAKPRH</sequence>
<dbReference type="Proteomes" id="UP001559623">
    <property type="component" value="Unassembled WGS sequence"/>
</dbReference>
<dbReference type="RefSeq" id="WP_368846271.1">
    <property type="nucleotide sequence ID" value="NZ_CP194411.1"/>
</dbReference>
<keyword evidence="3" id="KW-0378">Hydrolase</keyword>
<evidence type="ECO:0000256" key="3">
    <source>
        <dbReference type="ARBA" id="ARBA00022801"/>
    </source>
</evidence>
<protein>
    <submittedName>
        <fullName evidence="7">PIN/TRAM domain-containing protein</fullName>
    </submittedName>
</protein>
<proteinExistence type="predicted"/>
<evidence type="ECO:0000259" key="6">
    <source>
        <dbReference type="PROSITE" id="PS50926"/>
    </source>
</evidence>
<organism evidence="7 8">
    <name type="scientific">Selenomonas sputigena</name>
    <dbReference type="NCBI Taxonomy" id="69823"/>
    <lineage>
        <taxon>Bacteria</taxon>
        <taxon>Bacillati</taxon>
        <taxon>Bacillota</taxon>
        <taxon>Negativicutes</taxon>
        <taxon>Selenomonadales</taxon>
        <taxon>Selenomonadaceae</taxon>
        <taxon>Selenomonas</taxon>
    </lineage>
</organism>
<dbReference type="Gene3D" id="3.40.50.1010">
    <property type="entry name" value="5'-nuclease"/>
    <property type="match status" value="1"/>
</dbReference>
<dbReference type="InterPro" id="IPR052041">
    <property type="entry name" value="Nucleic_acid_metab_PIN/TRAM"/>
</dbReference>
<keyword evidence="5" id="KW-1133">Transmembrane helix</keyword>
<dbReference type="PANTHER" id="PTHR11603">
    <property type="entry name" value="AAA FAMILY ATPASE"/>
    <property type="match status" value="1"/>
</dbReference>
<evidence type="ECO:0000313" key="7">
    <source>
        <dbReference type="EMBL" id="MEX5284533.1"/>
    </source>
</evidence>
<accession>A0ABV3X4T1</accession>
<dbReference type="Pfam" id="PF01938">
    <property type="entry name" value="TRAM"/>
    <property type="match status" value="1"/>
</dbReference>
<dbReference type="PROSITE" id="PS50926">
    <property type="entry name" value="TRAM"/>
    <property type="match status" value="1"/>
</dbReference>
<comment type="caution">
    <text evidence="7">The sequence shown here is derived from an EMBL/GenBank/DDBJ whole genome shotgun (WGS) entry which is preliminary data.</text>
</comment>
<dbReference type="SUPFAM" id="SSF88723">
    <property type="entry name" value="PIN domain-like"/>
    <property type="match status" value="1"/>
</dbReference>
<keyword evidence="5" id="KW-0812">Transmembrane</keyword>
<feature type="domain" description="TRAM" evidence="6">
    <location>
        <begin position="323"/>
        <end position="384"/>
    </location>
</feature>
<reference evidence="7 8" key="1">
    <citation type="submission" date="2023-04" db="EMBL/GenBank/DDBJ databases">
        <title>Genome Sequence of Selenomonas sputigena ATCC 33150.</title>
        <authorList>
            <person name="Miller D.P."/>
            <person name="Anvari S."/>
            <person name="Polson S.W."/>
            <person name="Macdonald M."/>
            <person name="Mcdowell J.V."/>
        </authorList>
    </citation>
    <scope>NUCLEOTIDE SEQUENCE [LARGE SCALE GENOMIC DNA]</scope>
    <source>
        <strain evidence="7 8">ATCC 33150</strain>
    </source>
</reference>
<dbReference type="EMBL" id="JARVLH010000002">
    <property type="protein sequence ID" value="MEX5284533.1"/>
    <property type="molecule type" value="Genomic_DNA"/>
</dbReference>
<feature type="transmembrane region" description="Helical" evidence="5">
    <location>
        <begin position="45"/>
        <end position="75"/>
    </location>
</feature>